<evidence type="ECO:0000256" key="1">
    <source>
        <dbReference type="SAM" id="MobiDB-lite"/>
    </source>
</evidence>
<sequence>MAKLWTEFDVSFRSWLKTKTNLDSLACLIKYLGLSHVNVTENPRIFDLVDKSKVFGFICVAKDDIELNKGKEESNCFLPINVENADLTIGLLNLLIGRFGISGLGPVLEEYSSDFDIHSYINYFRPQIITPVAFAHNFTARRQRLEEDETVYFISVNSNTCKLVNRDGSQTKLMKNMTKIYNDLQKESTVFVLFEDVLKDKSEAVDKEKKLMEELTESPANQSFYDPNLSVEDLSEMENLARELEMAEQFELTFSDGQKDTSHVETESGKKIKECEERILMLQKAIAEIKSMVPITYTEVYGTKELYTNKDYLQFLQFYKKTVVVKTPQALRHSKVGKSPMSLIRKRQRHQSGSSSIFSDVSNLSTSTSRSAKASVLPETPVSSRRTKKRLEEREVTPKRKRARTDDGEEKSAPEGVRRSSRVKKT</sequence>
<dbReference type="Proteomes" id="UP000614601">
    <property type="component" value="Unassembled WGS sequence"/>
</dbReference>
<feature type="compositionally biased region" description="Basic and acidic residues" evidence="1">
    <location>
        <begin position="390"/>
        <end position="418"/>
    </location>
</feature>
<reference evidence="2" key="1">
    <citation type="submission" date="2020-09" db="EMBL/GenBank/DDBJ databases">
        <authorList>
            <person name="Kikuchi T."/>
        </authorList>
    </citation>
    <scope>NUCLEOTIDE SEQUENCE</scope>
    <source>
        <strain evidence="2">SH1</strain>
    </source>
</reference>
<dbReference type="AlphaFoldDB" id="A0A811JS36"/>
<name>A0A811JS36_9BILA</name>
<feature type="region of interest" description="Disordered" evidence="1">
    <location>
        <begin position="334"/>
        <end position="426"/>
    </location>
</feature>
<organism evidence="2 3">
    <name type="scientific">Bursaphelenchus okinawaensis</name>
    <dbReference type="NCBI Taxonomy" id="465554"/>
    <lineage>
        <taxon>Eukaryota</taxon>
        <taxon>Metazoa</taxon>
        <taxon>Ecdysozoa</taxon>
        <taxon>Nematoda</taxon>
        <taxon>Chromadorea</taxon>
        <taxon>Rhabditida</taxon>
        <taxon>Tylenchina</taxon>
        <taxon>Tylenchomorpha</taxon>
        <taxon>Aphelenchoidea</taxon>
        <taxon>Aphelenchoididae</taxon>
        <taxon>Bursaphelenchus</taxon>
    </lineage>
</organism>
<accession>A0A811JS36</accession>
<protein>
    <submittedName>
        <fullName evidence="2">Uncharacterized protein</fullName>
    </submittedName>
</protein>
<dbReference type="OrthoDB" id="5824958at2759"/>
<gene>
    <name evidence="2" type="ORF">BOKJ2_LOCUS831</name>
</gene>
<keyword evidence="3" id="KW-1185">Reference proteome</keyword>
<proteinExistence type="predicted"/>
<comment type="caution">
    <text evidence="2">The sequence shown here is derived from an EMBL/GenBank/DDBJ whole genome shotgun (WGS) entry which is preliminary data.</text>
</comment>
<evidence type="ECO:0000313" key="2">
    <source>
        <dbReference type="EMBL" id="CAD5206147.1"/>
    </source>
</evidence>
<evidence type="ECO:0000313" key="3">
    <source>
        <dbReference type="Proteomes" id="UP000614601"/>
    </source>
</evidence>
<dbReference type="EMBL" id="CAJFDH010000001">
    <property type="protein sequence ID" value="CAD5206147.1"/>
    <property type="molecule type" value="Genomic_DNA"/>
</dbReference>
<feature type="compositionally biased region" description="Polar residues" evidence="1">
    <location>
        <begin position="351"/>
        <end position="372"/>
    </location>
</feature>
<dbReference type="Proteomes" id="UP000783686">
    <property type="component" value="Unassembled WGS sequence"/>
</dbReference>
<dbReference type="EMBL" id="CAJFCW020000001">
    <property type="protein sequence ID" value="CAG9080666.1"/>
    <property type="molecule type" value="Genomic_DNA"/>
</dbReference>